<sequence length="392" mass="44221">MRATRNDLTEEVKRKVIKALQERVCLGKLPRGTMKAMATEFELDRGTIRELWRRFQQGCLKSRKYGRTGPTTRYTAEVVIAKIQEIPRIQRSNMRDISEASGISISTISRALKKGIIKRRSSRLKPLLTEENMRERLQYCGAHVMLTQEAIDAHHAEDIGPAGEASDAPAMARSQRDIKFCGMWDVVHLDEKWFNADKDCRKVYLVEGEEVEHRVAKSKRFIAKVMFLCAVARPREGFDGKVGMWPFVVQAPAVRSSRNPPAGTIVTTLINVDARSYHDYVINKVVPAIKATFPSVSKRIVLQQDNSTPHRSINDESLAKVSTDGWTFVVRQQPPNSPDLNVLDLGFFASIQSLQYKMVSRSVDDVIASIMVAFETLGEEKLSNVFLTLQAV</sequence>
<evidence type="ECO:0000259" key="1">
    <source>
        <dbReference type="Pfam" id="PF01498"/>
    </source>
</evidence>
<evidence type="ECO:0000259" key="2">
    <source>
        <dbReference type="Pfam" id="PF24964"/>
    </source>
</evidence>
<feature type="domain" description="DUF7769" evidence="2">
    <location>
        <begin position="8"/>
        <end position="56"/>
    </location>
</feature>
<reference evidence="3 4" key="1">
    <citation type="submission" date="2019-06" db="EMBL/GenBank/DDBJ databases">
        <title>Genomics analysis of Aphanomyces spp. identifies a new class of oomycete effector associated with host adaptation.</title>
        <authorList>
            <person name="Gaulin E."/>
        </authorList>
    </citation>
    <scope>NUCLEOTIDE SEQUENCE [LARGE SCALE GENOMIC DNA]</scope>
    <source>
        <strain evidence="3 4">E</strain>
    </source>
</reference>
<dbReference type="InterPro" id="IPR036397">
    <property type="entry name" value="RNaseH_sf"/>
</dbReference>
<dbReference type="PANTHER" id="PTHR47169:SF2">
    <property type="entry name" value="OS01G0541250 PROTEIN"/>
    <property type="match status" value="1"/>
</dbReference>
<dbReference type="InterPro" id="IPR009057">
    <property type="entry name" value="Homeodomain-like_sf"/>
</dbReference>
<dbReference type="PANTHER" id="PTHR47169">
    <property type="entry name" value="OS01G0541250 PROTEIN"/>
    <property type="match status" value="1"/>
</dbReference>
<feature type="domain" description="Transposase Tc1-like" evidence="1">
    <location>
        <begin position="80"/>
        <end position="144"/>
    </location>
</feature>
<dbReference type="Pfam" id="PF24964">
    <property type="entry name" value="DUF7769"/>
    <property type="match status" value="1"/>
</dbReference>
<dbReference type="SUPFAM" id="SSF46689">
    <property type="entry name" value="Homeodomain-like"/>
    <property type="match status" value="1"/>
</dbReference>
<comment type="caution">
    <text evidence="3">The sequence shown here is derived from an EMBL/GenBank/DDBJ whole genome shotgun (WGS) entry which is preliminary data.</text>
</comment>
<protein>
    <submittedName>
        <fullName evidence="3">Uncharacterized protein</fullName>
    </submittedName>
</protein>
<dbReference type="AlphaFoldDB" id="A0A6A4ZIK2"/>
<dbReference type="VEuPathDB" id="FungiDB:H257_03349"/>
<dbReference type="InterPro" id="IPR056671">
    <property type="entry name" value="DUF7769"/>
</dbReference>
<dbReference type="EMBL" id="VJMI01017968">
    <property type="protein sequence ID" value="KAF0711986.1"/>
    <property type="molecule type" value="Genomic_DNA"/>
</dbReference>
<dbReference type="Pfam" id="PF01498">
    <property type="entry name" value="HTH_Tnp_Tc3_2"/>
    <property type="match status" value="1"/>
</dbReference>
<dbReference type="Proteomes" id="UP000469452">
    <property type="component" value="Unassembled WGS sequence"/>
</dbReference>
<evidence type="ECO:0000313" key="3">
    <source>
        <dbReference type="EMBL" id="KAF0711986.1"/>
    </source>
</evidence>
<gene>
    <name evidence="3" type="ORF">AaE_012164</name>
</gene>
<organism evidence="3 4">
    <name type="scientific">Aphanomyces astaci</name>
    <name type="common">Crayfish plague agent</name>
    <dbReference type="NCBI Taxonomy" id="112090"/>
    <lineage>
        <taxon>Eukaryota</taxon>
        <taxon>Sar</taxon>
        <taxon>Stramenopiles</taxon>
        <taxon>Oomycota</taxon>
        <taxon>Saprolegniomycetes</taxon>
        <taxon>Saprolegniales</taxon>
        <taxon>Verrucalvaceae</taxon>
        <taxon>Aphanomyces</taxon>
    </lineage>
</organism>
<dbReference type="Gene3D" id="3.30.420.10">
    <property type="entry name" value="Ribonuclease H-like superfamily/Ribonuclease H"/>
    <property type="match status" value="1"/>
</dbReference>
<feature type="non-terminal residue" evidence="3">
    <location>
        <position position="392"/>
    </location>
</feature>
<proteinExistence type="predicted"/>
<evidence type="ECO:0000313" key="4">
    <source>
        <dbReference type="Proteomes" id="UP000469452"/>
    </source>
</evidence>
<accession>A0A6A4ZIK2</accession>
<dbReference type="GO" id="GO:0015074">
    <property type="term" value="P:DNA integration"/>
    <property type="evidence" value="ECO:0007669"/>
    <property type="project" value="InterPro"/>
</dbReference>
<dbReference type="InterPro" id="IPR002492">
    <property type="entry name" value="Transposase_Tc1-like"/>
</dbReference>
<dbReference type="GO" id="GO:0003677">
    <property type="term" value="F:DNA binding"/>
    <property type="evidence" value="ECO:0007669"/>
    <property type="project" value="InterPro"/>
</dbReference>
<name>A0A6A4ZIK2_APHAT</name>
<dbReference type="GO" id="GO:0006313">
    <property type="term" value="P:DNA transposition"/>
    <property type="evidence" value="ECO:0007669"/>
    <property type="project" value="InterPro"/>
</dbReference>